<evidence type="ECO:0000313" key="2">
    <source>
        <dbReference type="EMBL" id="WAR15707.1"/>
    </source>
</evidence>
<gene>
    <name evidence="2" type="ORF">MAR_005812</name>
</gene>
<dbReference type="Proteomes" id="UP001164746">
    <property type="component" value="Chromosome 9"/>
</dbReference>
<dbReference type="InterPro" id="IPR029526">
    <property type="entry name" value="PGBD"/>
</dbReference>
<organism evidence="2 3">
    <name type="scientific">Mya arenaria</name>
    <name type="common">Soft-shell clam</name>
    <dbReference type="NCBI Taxonomy" id="6604"/>
    <lineage>
        <taxon>Eukaryota</taxon>
        <taxon>Metazoa</taxon>
        <taxon>Spiralia</taxon>
        <taxon>Lophotrochozoa</taxon>
        <taxon>Mollusca</taxon>
        <taxon>Bivalvia</taxon>
        <taxon>Autobranchia</taxon>
        <taxon>Heteroconchia</taxon>
        <taxon>Euheterodonta</taxon>
        <taxon>Imparidentia</taxon>
        <taxon>Neoheterodontei</taxon>
        <taxon>Myida</taxon>
        <taxon>Myoidea</taxon>
        <taxon>Myidae</taxon>
        <taxon>Mya</taxon>
    </lineage>
</organism>
<dbReference type="InterPro" id="IPR004242">
    <property type="entry name" value="Transposase_21"/>
</dbReference>
<dbReference type="Pfam" id="PF13843">
    <property type="entry name" value="DDE_Tnp_1_7"/>
    <property type="match status" value="1"/>
</dbReference>
<reference evidence="2" key="1">
    <citation type="submission" date="2022-11" db="EMBL/GenBank/DDBJ databases">
        <title>Centuries of genome instability and evolution in soft-shell clam transmissible cancer (bioRxiv).</title>
        <authorList>
            <person name="Hart S.F.M."/>
            <person name="Yonemitsu M.A."/>
            <person name="Giersch R.M."/>
            <person name="Beal B.F."/>
            <person name="Arriagada G."/>
            <person name="Davis B.W."/>
            <person name="Ostrander E.A."/>
            <person name="Goff S.P."/>
            <person name="Metzger M.J."/>
        </authorList>
    </citation>
    <scope>NUCLEOTIDE SEQUENCE</scope>
    <source>
        <strain evidence="2">MELC-2E11</strain>
        <tissue evidence="2">Siphon/mantle</tissue>
    </source>
</reference>
<dbReference type="PANTHER" id="PTHR46599">
    <property type="entry name" value="PIGGYBAC TRANSPOSABLE ELEMENT-DERIVED PROTEIN 4"/>
    <property type="match status" value="1"/>
</dbReference>
<protein>
    <submittedName>
        <fullName evidence="2">PGBD4-like protein</fullName>
    </submittedName>
</protein>
<evidence type="ECO:0000313" key="3">
    <source>
        <dbReference type="Proteomes" id="UP001164746"/>
    </source>
</evidence>
<sequence length="733" mass="83945">MWYTDGVPLFKSSKISIWPLFLSINELPAQERFKQENILSAGLWFGKSKPSMSCFLKPFHDSLNRFRDIGYEINCKHCSSITKVKGVLLCGTCDLPAKCMVMNMTQFNGKYGCPQCKQEGEVVFPFDDLIDEPKRNHNEFVQHREEAFASSKPIFVVKGPSWWTNCCIDIINGTAIDYMHSVLLGLHYLLLVEAIYILNLESISNSDLKHCEELLIKYSCMFSALYGDQHMSANLHQLLHLHDTVEQLGPLWKIGNSAYVIGAKHLKKLDITFAEVICQSTNFAMGDCYMFYRVMINGTVYHSEKYNTFSRNSCTAIYIVNGERFSGQIMFYVKVYPLCYCSSVTNYICCPVYLAVLKKIKCDGVCVFTKDSTDLVQAKLDQILTGILTNDYTAVSLDMIIGLGVFITFTDERVEKIDDFTETPGPNFPDDFDVDHATPLYYFWLVFPFQLITLIVQHTNAFAQWVQARDGFDSFWHETSEAEMRAFLAINVLMGIQQLPLISMYWSSNPFIGNPGIIGTMTCNRFQKLAQYFHVSDRASEPRRGDPGYDRLFKVREVMTAVMDCFKRAYTLSKEVAVDEAMIKYSGRLSFRQYMPNKPIKRGVKVWMLCDSRSAYLWNFDVYLGRQDRTHHGLGHDVVMNLTQGVQNSKRHIHFDNFFTGLPLLESLLGNGLYGCGTVRVNRIGFPKDLKKPRDVRQRGEFKVLQKDAVVATVWKDKRLVYHLSTLSQPADI</sequence>
<dbReference type="PANTHER" id="PTHR46599:SF2">
    <property type="entry name" value="PIGGYBAC TRANSPOSABLE ELEMENT-DERIVED PROTEIN 4-LIKE"/>
    <property type="match status" value="1"/>
</dbReference>
<proteinExistence type="predicted"/>
<feature type="domain" description="PiggyBac transposable element-derived protein" evidence="1">
    <location>
        <begin position="438"/>
        <end position="728"/>
    </location>
</feature>
<dbReference type="EMBL" id="CP111020">
    <property type="protein sequence ID" value="WAR15707.1"/>
    <property type="molecule type" value="Genomic_DNA"/>
</dbReference>
<accession>A0ABY7F265</accession>
<name>A0ABY7F265_MYAAR</name>
<keyword evidence="3" id="KW-1185">Reference proteome</keyword>
<dbReference type="Pfam" id="PF02992">
    <property type="entry name" value="Transposase_21"/>
    <property type="match status" value="1"/>
</dbReference>
<evidence type="ECO:0000259" key="1">
    <source>
        <dbReference type="Pfam" id="PF13843"/>
    </source>
</evidence>